<dbReference type="InterPro" id="IPR051448">
    <property type="entry name" value="CdaR-like_regulators"/>
</dbReference>
<proteinExistence type="inferred from homology"/>
<sequence>MLSLAALLQDSSLELELLVAGPTGELSREALWVHNTELPDPSPYVREGEIVLTNGLWLHETTPADFTRNVRRAGAVGIIFGLREQTSETPPDLIDACEQLGLPLLEISVEVPFTAVTQAASAMHADQRRDALVGMVRRGDALAAAISHGAGASGVLAVLKREHDLPLVVVDRMARSLASAGAELSQEQRRRVAEGLARHPPPLEVDLGGEEGRATLFLVGAVGDTDAALLCLKPVSELTRQEQEALEQSARFLSLEVAKQQAVLAIELRFAHELLDMILSGTQRAAEIPDRLRAFGVDPTGELVLLTTAFADGDESTLPGLSDAVAGFFLDQSLAVVVAAGSQDVVAVLQRPRQQHHELAEALLRAIAKRFPGRRAVVGLGEPAATAQALRQPLIQSREACQVLRRRQGQTVASFKDLGTHRLLLGLQDTETLRSFADGVLQPLREYDRRRDAELEPTLRAFLQYDGQYAATASALYVHVNTLRNRLAKITELTGRDTGRTEDRVDLYLALEADGLAQG</sequence>
<feature type="domain" description="PucR C-terminal helix-turn-helix" evidence="3">
    <location>
        <begin position="457"/>
        <end position="513"/>
    </location>
</feature>
<protein>
    <submittedName>
        <fullName evidence="5">Helix-turn-helix domain-containing protein</fullName>
    </submittedName>
</protein>
<dbReference type="RefSeq" id="WP_344222636.1">
    <property type="nucleotide sequence ID" value="NZ_BAAAOS010000070.1"/>
</dbReference>
<dbReference type="Pfam" id="PF07905">
    <property type="entry name" value="PucR"/>
    <property type="match status" value="1"/>
</dbReference>
<evidence type="ECO:0000313" key="6">
    <source>
        <dbReference type="Proteomes" id="UP001500393"/>
    </source>
</evidence>
<comment type="caution">
    <text evidence="5">The sequence shown here is derived from an EMBL/GenBank/DDBJ whole genome shotgun (WGS) entry which is preliminary data.</text>
</comment>
<reference evidence="6" key="1">
    <citation type="journal article" date="2019" name="Int. J. Syst. Evol. Microbiol.">
        <title>The Global Catalogue of Microorganisms (GCM) 10K type strain sequencing project: providing services to taxonomists for standard genome sequencing and annotation.</title>
        <authorList>
            <consortium name="The Broad Institute Genomics Platform"/>
            <consortium name="The Broad Institute Genome Sequencing Center for Infectious Disease"/>
            <person name="Wu L."/>
            <person name="Ma J."/>
        </authorList>
    </citation>
    <scope>NUCLEOTIDE SEQUENCE [LARGE SCALE GENOMIC DNA]</scope>
    <source>
        <strain evidence="6">JCM 14969</strain>
    </source>
</reference>
<evidence type="ECO:0000259" key="3">
    <source>
        <dbReference type="Pfam" id="PF13556"/>
    </source>
</evidence>
<dbReference type="InterPro" id="IPR041522">
    <property type="entry name" value="CdaR_GGDEF"/>
</dbReference>
<dbReference type="InterPro" id="IPR012914">
    <property type="entry name" value="PucR_dom"/>
</dbReference>
<evidence type="ECO:0000259" key="4">
    <source>
        <dbReference type="Pfam" id="PF17853"/>
    </source>
</evidence>
<comment type="similarity">
    <text evidence="1">Belongs to the CdaR family.</text>
</comment>
<keyword evidence="6" id="KW-1185">Reference proteome</keyword>
<dbReference type="Gene3D" id="1.10.10.2840">
    <property type="entry name" value="PucR C-terminal helix-turn-helix domain"/>
    <property type="match status" value="1"/>
</dbReference>
<dbReference type="InterPro" id="IPR025736">
    <property type="entry name" value="PucR_C-HTH_dom"/>
</dbReference>
<feature type="domain" description="CdaR GGDEF-like" evidence="4">
    <location>
        <begin position="281"/>
        <end position="403"/>
    </location>
</feature>
<feature type="domain" description="Purine catabolism PurC-like" evidence="2">
    <location>
        <begin position="7"/>
        <end position="121"/>
    </location>
</feature>
<dbReference type="Proteomes" id="UP001500393">
    <property type="component" value="Unassembled WGS sequence"/>
</dbReference>
<evidence type="ECO:0000259" key="2">
    <source>
        <dbReference type="Pfam" id="PF07905"/>
    </source>
</evidence>
<organism evidence="5 6">
    <name type="scientific">Kribbella sancticallisti</name>
    <dbReference type="NCBI Taxonomy" id="460087"/>
    <lineage>
        <taxon>Bacteria</taxon>
        <taxon>Bacillati</taxon>
        <taxon>Actinomycetota</taxon>
        <taxon>Actinomycetes</taxon>
        <taxon>Propionibacteriales</taxon>
        <taxon>Kribbellaceae</taxon>
        <taxon>Kribbella</taxon>
    </lineage>
</organism>
<dbReference type="InterPro" id="IPR042070">
    <property type="entry name" value="PucR_C-HTH_sf"/>
</dbReference>
<dbReference type="Pfam" id="PF17853">
    <property type="entry name" value="GGDEF_2"/>
    <property type="match status" value="1"/>
</dbReference>
<name>A0ABP4QVS2_9ACTN</name>
<evidence type="ECO:0000256" key="1">
    <source>
        <dbReference type="ARBA" id="ARBA00006754"/>
    </source>
</evidence>
<dbReference type="PANTHER" id="PTHR33744">
    <property type="entry name" value="CARBOHYDRATE DIACID REGULATOR"/>
    <property type="match status" value="1"/>
</dbReference>
<accession>A0ABP4QVS2</accession>
<dbReference type="EMBL" id="BAAAOS010000070">
    <property type="protein sequence ID" value="GAA1619545.1"/>
    <property type="molecule type" value="Genomic_DNA"/>
</dbReference>
<dbReference type="Pfam" id="PF13556">
    <property type="entry name" value="HTH_30"/>
    <property type="match status" value="1"/>
</dbReference>
<gene>
    <name evidence="5" type="ORF">GCM10009789_86580</name>
</gene>
<evidence type="ECO:0000313" key="5">
    <source>
        <dbReference type="EMBL" id="GAA1619545.1"/>
    </source>
</evidence>
<dbReference type="PANTHER" id="PTHR33744:SF1">
    <property type="entry name" value="DNA-BINDING TRANSCRIPTIONAL ACTIVATOR ADER"/>
    <property type="match status" value="1"/>
</dbReference>